<evidence type="ECO:0000313" key="2">
    <source>
        <dbReference type="EMBL" id="MPC48738.1"/>
    </source>
</evidence>
<protein>
    <submittedName>
        <fullName evidence="2">Uncharacterized protein</fullName>
    </submittedName>
</protein>
<dbReference type="Proteomes" id="UP000324222">
    <property type="component" value="Unassembled WGS sequence"/>
</dbReference>
<dbReference type="EMBL" id="VSRR010008442">
    <property type="protein sequence ID" value="MPC48738.1"/>
    <property type="molecule type" value="Genomic_DNA"/>
</dbReference>
<reference evidence="2 3" key="1">
    <citation type="submission" date="2019-05" db="EMBL/GenBank/DDBJ databases">
        <title>Another draft genome of Portunus trituberculatus and its Hox gene families provides insights of decapod evolution.</title>
        <authorList>
            <person name="Jeong J.-H."/>
            <person name="Song I."/>
            <person name="Kim S."/>
            <person name="Choi T."/>
            <person name="Kim D."/>
            <person name="Ryu S."/>
            <person name="Kim W."/>
        </authorList>
    </citation>
    <scope>NUCLEOTIDE SEQUENCE [LARGE SCALE GENOMIC DNA]</scope>
    <source>
        <tissue evidence="2">Muscle</tissue>
    </source>
</reference>
<feature type="compositionally biased region" description="Pro residues" evidence="1">
    <location>
        <begin position="36"/>
        <end position="53"/>
    </location>
</feature>
<sequence>MVVVMRATLADNIRAFPLSHTTLKYHTWDLFLADHAPPPSPPPPPTPPPPRPPKSCTVPQRDLYRPMLGIIGHGPRIQALYCNGWSEKVSSNPDSRIQEANHSCSHLPYPPPPLMPSPGLPTTPYKHTSLYAHPLI</sequence>
<proteinExistence type="predicted"/>
<dbReference type="AlphaFoldDB" id="A0A5B7FV11"/>
<feature type="region of interest" description="Disordered" evidence="1">
    <location>
        <begin position="34"/>
        <end position="59"/>
    </location>
</feature>
<gene>
    <name evidence="2" type="ORF">E2C01_042521</name>
</gene>
<name>A0A5B7FV11_PORTR</name>
<evidence type="ECO:0000256" key="1">
    <source>
        <dbReference type="SAM" id="MobiDB-lite"/>
    </source>
</evidence>
<comment type="caution">
    <text evidence="2">The sequence shown here is derived from an EMBL/GenBank/DDBJ whole genome shotgun (WGS) entry which is preliminary data.</text>
</comment>
<organism evidence="2 3">
    <name type="scientific">Portunus trituberculatus</name>
    <name type="common">Swimming crab</name>
    <name type="synonym">Neptunus trituberculatus</name>
    <dbReference type="NCBI Taxonomy" id="210409"/>
    <lineage>
        <taxon>Eukaryota</taxon>
        <taxon>Metazoa</taxon>
        <taxon>Ecdysozoa</taxon>
        <taxon>Arthropoda</taxon>
        <taxon>Crustacea</taxon>
        <taxon>Multicrustacea</taxon>
        <taxon>Malacostraca</taxon>
        <taxon>Eumalacostraca</taxon>
        <taxon>Eucarida</taxon>
        <taxon>Decapoda</taxon>
        <taxon>Pleocyemata</taxon>
        <taxon>Brachyura</taxon>
        <taxon>Eubrachyura</taxon>
        <taxon>Portunoidea</taxon>
        <taxon>Portunidae</taxon>
        <taxon>Portuninae</taxon>
        <taxon>Portunus</taxon>
    </lineage>
</organism>
<keyword evidence="3" id="KW-1185">Reference proteome</keyword>
<evidence type="ECO:0000313" key="3">
    <source>
        <dbReference type="Proteomes" id="UP000324222"/>
    </source>
</evidence>
<accession>A0A5B7FV11</accession>